<gene>
    <name evidence="2" type="ORF">QYS49_36825</name>
</gene>
<evidence type="ECO:0000313" key="3">
    <source>
        <dbReference type="Proteomes" id="UP001230496"/>
    </source>
</evidence>
<dbReference type="EMBL" id="CP129971">
    <property type="protein sequence ID" value="WMN11007.1"/>
    <property type="molecule type" value="Genomic_DNA"/>
</dbReference>
<evidence type="ECO:0000313" key="2">
    <source>
        <dbReference type="EMBL" id="WMN11007.1"/>
    </source>
</evidence>
<evidence type="ECO:0008006" key="4">
    <source>
        <dbReference type="Google" id="ProtNLM"/>
    </source>
</evidence>
<organism evidence="2 3">
    <name type="scientific">Marivirga salinarum</name>
    <dbReference type="NCBI Taxonomy" id="3059078"/>
    <lineage>
        <taxon>Bacteria</taxon>
        <taxon>Pseudomonadati</taxon>
        <taxon>Bacteroidota</taxon>
        <taxon>Cytophagia</taxon>
        <taxon>Cytophagales</taxon>
        <taxon>Marivirgaceae</taxon>
        <taxon>Marivirga</taxon>
    </lineage>
</organism>
<keyword evidence="1" id="KW-1133">Transmembrane helix</keyword>
<keyword evidence="1" id="KW-0812">Transmembrane</keyword>
<keyword evidence="1" id="KW-0472">Membrane</keyword>
<dbReference type="RefSeq" id="WP_308347698.1">
    <property type="nucleotide sequence ID" value="NZ_CP129971.1"/>
</dbReference>
<dbReference type="AlphaFoldDB" id="A0AA51N977"/>
<name>A0AA51N977_9BACT</name>
<evidence type="ECO:0000256" key="1">
    <source>
        <dbReference type="SAM" id="Phobius"/>
    </source>
</evidence>
<reference evidence="2 3" key="1">
    <citation type="submission" date="2023-08" db="EMBL/GenBank/DDBJ databases">
        <title>Comparative genomics and taxonomic characterization of three novel marine species of genus Marivirga.</title>
        <authorList>
            <person name="Muhammad N."/>
            <person name="Kim S.-G."/>
        </authorList>
    </citation>
    <scope>NUCLEOTIDE SEQUENCE [LARGE SCALE GENOMIC DNA]</scope>
    <source>
        <strain evidence="2 3">BDSF4-3</strain>
    </source>
</reference>
<dbReference type="Proteomes" id="UP001230496">
    <property type="component" value="Chromosome"/>
</dbReference>
<feature type="transmembrane region" description="Helical" evidence="1">
    <location>
        <begin position="6"/>
        <end position="26"/>
    </location>
</feature>
<proteinExistence type="predicted"/>
<protein>
    <recommendedName>
        <fullName evidence="4">FeoB-associated Cys-rich membrane protein</fullName>
    </recommendedName>
</protein>
<accession>A0AA51N977</accession>
<sequence>MMIKYAIGILGITALMIIWALVQYLWRKAFIDQQTDEDVLAGRSACGSCGCGTICKKQKSSIKEIKR</sequence>
<dbReference type="KEGG" id="msaa:QYS49_36825"/>
<keyword evidence="3" id="KW-1185">Reference proteome</keyword>